<name>A0A6G5A0P2_RHIMP</name>
<protein>
    <submittedName>
        <fullName evidence="2">Putative secreted protein</fullName>
    </submittedName>
</protein>
<dbReference type="EMBL" id="GIKN01002261">
    <property type="protein sequence ID" value="NIE44534.1"/>
    <property type="molecule type" value="Transcribed_RNA"/>
</dbReference>
<reference evidence="2" key="1">
    <citation type="submission" date="2020-03" db="EMBL/GenBank/DDBJ databases">
        <title>A transcriptome and proteome of the tick Rhipicephalus microplus shaped by the genetic composition of its hosts and developmental stage.</title>
        <authorList>
            <person name="Garcia G.R."/>
            <person name="Ribeiro J.M.C."/>
            <person name="Maruyama S.R."/>
            <person name="Gardinasse L.G."/>
            <person name="Nelson K."/>
            <person name="Ferreira B.R."/>
            <person name="Andrade T.G."/>
            <person name="Santos I.K.F.M."/>
        </authorList>
    </citation>
    <scope>NUCLEOTIDE SEQUENCE</scope>
    <source>
        <strain evidence="2">NSGR</strain>
        <tissue evidence="2">Salivary glands</tissue>
    </source>
</reference>
<evidence type="ECO:0000256" key="1">
    <source>
        <dbReference type="SAM" id="SignalP"/>
    </source>
</evidence>
<evidence type="ECO:0000313" key="2">
    <source>
        <dbReference type="EMBL" id="NIE44534.1"/>
    </source>
</evidence>
<feature type="chain" id="PRO_5026012531" evidence="1">
    <location>
        <begin position="19"/>
        <end position="130"/>
    </location>
</feature>
<dbReference type="AlphaFoldDB" id="A0A6G5A0P2"/>
<accession>A0A6G5A0P2</accession>
<feature type="signal peptide" evidence="1">
    <location>
        <begin position="1"/>
        <end position="18"/>
    </location>
</feature>
<proteinExistence type="predicted"/>
<keyword evidence="1" id="KW-0732">Signal</keyword>
<sequence>MLFLLYIGCIYCLGTSVGSSCEGAQGLGRNSSASGQAYPRSNTLKSNSQLEWQINRSRSKLMPNLEEPCSFERGSRISSHVWIDSEKVGCYKKDPEVTHTSYEVPYANRMVLAILRFLLLCLCSLLSLSI</sequence>
<organism evidence="2">
    <name type="scientific">Rhipicephalus microplus</name>
    <name type="common">Cattle tick</name>
    <name type="synonym">Boophilus microplus</name>
    <dbReference type="NCBI Taxonomy" id="6941"/>
    <lineage>
        <taxon>Eukaryota</taxon>
        <taxon>Metazoa</taxon>
        <taxon>Ecdysozoa</taxon>
        <taxon>Arthropoda</taxon>
        <taxon>Chelicerata</taxon>
        <taxon>Arachnida</taxon>
        <taxon>Acari</taxon>
        <taxon>Parasitiformes</taxon>
        <taxon>Ixodida</taxon>
        <taxon>Ixodoidea</taxon>
        <taxon>Ixodidae</taxon>
        <taxon>Rhipicephalinae</taxon>
        <taxon>Rhipicephalus</taxon>
        <taxon>Boophilus</taxon>
    </lineage>
</organism>